<evidence type="ECO:0000256" key="7">
    <source>
        <dbReference type="SAM" id="MobiDB-lite"/>
    </source>
</evidence>
<dbReference type="PANTHER" id="PTHR10183:SF382">
    <property type="entry name" value="CALPAIN-15"/>
    <property type="match status" value="1"/>
</dbReference>
<dbReference type="EMBL" id="CAUYUJ010017711">
    <property type="protein sequence ID" value="CAK0877188.1"/>
    <property type="molecule type" value="Genomic_DNA"/>
</dbReference>
<feature type="domain" description="Calpain catalytic" evidence="8">
    <location>
        <begin position="1"/>
        <end position="192"/>
    </location>
</feature>
<dbReference type="PANTHER" id="PTHR10183">
    <property type="entry name" value="CALPAIN"/>
    <property type="match status" value="1"/>
</dbReference>
<feature type="non-terminal residue" evidence="10">
    <location>
        <position position="1"/>
    </location>
</feature>
<dbReference type="PRINTS" id="PR00704">
    <property type="entry name" value="CALPAIN"/>
</dbReference>
<dbReference type="Pfam" id="PF06839">
    <property type="entry name" value="Zn_ribbon_GRF"/>
    <property type="match status" value="1"/>
</dbReference>
<keyword evidence="4" id="KW-0862">Zinc</keyword>
<accession>A0ABN9VXE4</accession>
<proteinExistence type="inferred from homology"/>
<evidence type="ECO:0000313" key="11">
    <source>
        <dbReference type="Proteomes" id="UP001189429"/>
    </source>
</evidence>
<dbReference type="PROSITE" id="PS00139">
    <property type="entry name" value="THIOL_PROTEASE_CYS"/>
    <property type="match status" value="1"/>
</dbReference>
<evidence type="ECO:0000313" key="10">
    <source>
        <dbReference type="EMBL" id="CAK0877188.1"/>
    </source>
</evidence>
<feature type="region of interest" description="Disordered" evidence="7">
    <location>
        <begin position="231"/>
        <end position="337"/>
    </location>
</feature>
<feature type="compositionally biased region" description="Basic and acidic residues" evidence="7">
    <location>
        <begin position="250"/>
        <end position="267"/>
    </location>
</feature>
<dbReference type="SUPFAM" id="SSF54001">
    <property type="entry name" value="Cysteine proteinases"/>
    <property type="match status" value="1"/>
</dbReference>
<dbReference type="InterPro" id="IPR010666">
    <property type="entry name" value="Znf_GRF"/>
</dbReference>
<comment type="caution">
    <text evidence="5">Lacks conserved residue(s) required for the propagation of feature annotation.</text>
</comment>
<evidence type="ECO:0000256" key="6">
    <source>
        <dbReference type="PROSITE-ProRule" id="PRU01343"/>
    </source>
</evidence>
<keyword evidence="3 6" id="KW-0863">Zinc-finger</keyword>
<feature type="region of interest" description="Disordered" evidence="7">
    <location>
        <begin position="1"/>
        <end position="48"/>
    </location>
</feature>
<feature type="region of interest" description="Disordered" evidence="7">
    <location>
        <begin position="557"/>
        <end position="578"/>
    </location>
</feature>
<dbReference type="InterPro" id="IPR001300">
    <property type="entry name" value="Peptidase_C2_calpain_cat"/>
</dbReference>
<organism evidence="10 11">
    <name type="scientific">Prorocentrum cordatum</name>
    <dbReference type="NCBI Taxonomy" id="2364126"/>
    <lineage>
        <taxon>Eukaryota</taxon>
        <taxon>Sar</taxon>
        <taxon>Alveolata</taxon>
        <taxon>Dinophyceae</taxon>
        <taxon>Prorocentrales</taxon>
        <taxon>Prorocentraceae</taxon>
        <taxon>Prorocentrum</taxon>
    </lineage>
</organism>
<dbReference type="Pfam" id="PF00648">
    <property type="entry name" value="Peptidase_C2"/>
    <property type="match status" value="1"/>
</dbReference>
<evidence type="ECO:0000256" key="1">
    <source>
        <dbReference type="ARBA" id="ARBA00007623"/>
    </source>
</evidence>
<dbReference type="Proteomes" id="UP001189429">
    <property type="component" value="Unassembled WGS sequence"/>
</dbReference>
<evidence type="ECO:0000256" key="5">
    <source>
        <dbReference type="PROSITE-ProRule" id="PRU00239"/>
    </source>
</evidence>
<dbReference type="InterPro" id="IPR038765">
    <property type="entry name" value="Papain-like_cys_pep_sf"/>
</dbReference>
<feature type="domain" description="GRF-type" evidence="9">
    <location>
        <begin position="31"/>
        <end position="70"/>
    </location>
</feature>
<evidence type="ECO:0000256" key="2">
    <source>
        <dbReference type="ARBA" id="ARBA00022723"/>
    </source>
</evidence>
<dbReference type="PROSITE" id="PS51999">
    <property type="entry name" value="ZF_GRF"/>
    <property type="match status" value="1"/>
</dbReference>
<feature type="compositionally biased region" description="Low complexity" evidence="7">
    <location>
        <begin position="1"/>
        <end position="25"/>
    </location>
</feature>
<keyword evidence="2" id="KW-0479">Metal-binding</keyword>
<evidence type="ECO:0000259" key="8">
    <source>
        <dbReference type="PROSITE" id="PS50203"/>
    </source>
</evidence>
<comment type="similarity">
    <text evidence="1">Belongs to the peptidase C2 family.</text>
</comment>
<feature type="compositionally biased region" description="Basic residues" evidence="7">
    <location>
        <begin position="268"/>
        <end position="310"/>
    </location>
</feature>
<dbReference type="SMART" id="SM00230">
    <property type="entry name" value="CysPc"/>
    <property type="match status" value="1"/>
</dbReference>
<sequence length="578" mass="63369">FPAAPRSISGSSAAASSSAGRAPSGDTPPRCRCGAPSRKSNVRKEGPTKDRPYWHCAARRCGFFTWADAEARRDASMWWQRFPEFVIVSDFGFRAEDLRQGGVGDCWFMSALAVVAERPDLILRLFGGETARNAAGCYQIQLFLDGCWQAVLVDDRLPCTSQQRRPDGTSIAYSRADGQQLWSALVEKAYAKSARLLQGHQRRGDLGGAAGPHGLPHRVDRLRRARLRPAGALAPARGVQGQGVPHGLRHGREPRAPRGWPVREPRLQHPRRPRDLRRPLRRQARRVRWSPRGRRRAAPAHPQPARRGRVERRVERQERRVDGGSGSSPRPDGRRRRNLLDGLHALPDGLPSRGRVHGAPRLALPELRDGLLRQGLGLAAVSAHVQGPVRRGHDALPMALQPTKRGSWCREDRKKSYKPGDVSLLLFRLKGDGTVGEVVGGNFFGADVMARRAIQASLEPRAEYLLAAFCFGTGPTAHGGDARSSAPFRVRLFASRPPRVQQVQADQAPQLAAAAVGALHAACLTLAPAPGRRFRRLVRRLASDVVVFQAGEEAEAEAVAEAEAEEAEKEEEEAEAEA</sequence>
<name>A0ABN9VXE4_9DINO</name>
<evidence type="ECO:0000256" key="3">
    <source>
        <dbReference type="ARBA" id="ARBA00022771"/>
    </source>
</evidence>
<protein>
    <recommendedName>
        <fullName evidence="12">Calpain catalytic domain-containing protein</fullName>
    </recommendedName>
</protein>
<evidence type="ECO:0008006" key="12">
    <source>
        <dbReference type="Google" id="ProtNLM"/>
    </source>
</evidence>
<feature type="compositionally biased region" description="Basic and acidic residues" evidence="7">
    <location>
        <begin position="311"/>
        <end position="322"/>
    </location>
</feature>
<dbReference type="InterPro" id="IPR022684">
    <property type="entry name" value="Calpain_cysteine_protease"/>
</dbReference>
<evidence type="ECO:0000259" key="9">
    <source>
        <dbReference type="PROSITE" id="PS51999"/>
    </source>
</evidence>
<comment type="caution">
    <text evidence="10">The sequence shown here is derived from an EMBL/GenBank/DDBJ whole genome shotgun (WGS) entry which is preliminary data.</text>
</comment>
<evidence type="ECO:0000256" key="4">
    <source>
        <dbReference type="ARBA" id="ARBA00022833"/>
    </source>
</evidence>
<keyword evidence="11" id="KW-1185">Reference proteome</keyword>
<reference evidence="10" key="1">
    <citation type="submission" date="2023-10" db="EMBL/GenBank/DDBJ databases">
        <authorList>
            <person name="Chen Y."/>
            <person name="Shah S."/>
            <person name="Dougan E. K."/>
            <person name="Thang M."/>
            <person name="Chan C."/>
        </authorList>
    </citation>
    <scope>NUCLEOTIDE SEQUENCE [LARGE SCALE GENOMIC DNA]</scope>
</reference>
<dbReference type="InterPro" id="IPR000169">
    <property type="entry name" value="Pept_cys_AS"/>
</dbReference>
<dbReference type="PROSITE" id="PS50203">
    <property type="entry name" value="CALPAIN_CAT"/>
    <property type="match status" value="1"/>
</dbReference>
<gene>
    <name evidence="10" type="ORF">PCOR1329_LOCUS61310</name>
</gene>